<dbReference type="GO" id="GO:0044550">
    <property type="term" value="P:secondary metabolite biosynthetic process"/>
    <property type="evidence" value="ECO:0007669"/>
    <property type="project" value="TreeGrafter"/>
</dbReference>
<keyword evidence="5" id="KW-1185">Reference proteome</keyword>
<dbReference type="VEuPathDB" id="FungiDB:CIMG_05565"/>
<dbReference type="PANTHER" id="PTHR48070:SF3">
    <property type="entry name" value="ESTERASE DBAE-RELATED"/>
    <property type="match status" value="1"/>
</dbReference>
<dbReference type="Gene3D" id="3.40.50.1820">
    <property type="entry name" value="alpha/beta hydrolase"/>
    <property type="match status" value="1"/>
</dbReference>
<dbReference type="KEGG" id="cim:CIMG_05565"/>
<dbReference type="InterPro" id="IPR005645">
    <property type="entry name" value="FSH-like_dom"/>
</dbReference>
<sequence length="336" mass="37410">MVQRGRYPQLCRAKGTPVKYRDQRVELHCISLPLCTVFEVGEITHDLKSIEASILYLTQPKKSSRNDLGFPHIMDARNQEYHRNTLHLPRILCLHGGGTNARIFKSQCRVVSRMLEPYFRFVYAEAPFDSMPGPDVVSVYADYGPFKRWLPEHDEVEDRAGIEAINNSIKTAMIEDDRSGATGPWVGLLGFSQGAKLAASLIFRQQVRAEKLGRAKAGSDWKFAVLMAGRAPIVSLDPDVFRSSMLSNLSQTGLSGPPELGDIMGEEHVLKLPTIHVHGLADPGLHLHRELLENYCSVDSARVVEWNGAHRVPLKSADVNPLIEEILDLAKEIGAL</sequence>
<feature type="domain" description="Serine hydrolase" evidence="3">
    <location>
        <begin position="89"/>
        <end position="319"/>
    </location>
</feature>
<dbReference type="OrthoDB" id="414698at2759"/>
<accession>J3KFV4</accession>
<evidence type="ECO:0000313" key="5">
    <source>
        <dbReference type="Proteomes" id="UP000001261"/>
    </source>
</evidence>
<evidence type="ECO:0000256" key="1">
    <source>
        <dbReference type="ARBA" id="ARBA00005863"/>
    </source>
</evidence>
<evidence type="ECO:0000256" key="2">
    <source>
        <dbReference type="ARBA" id="ARBA00022801"/>
    </source>
</evidence>
<dbReference type="Pfam" id="PF03959">
    <property type="entry name" value="FSH1"/>
    <property type="match status" value="1"/>
</dbReference>
<dbReference type="GeneID" id="4563613"/>
<dbReference type="InterPro" id="IPR050593">
    <property type="entry name" value="LovG"/>
</dbReference>
<comment type="similarity">
    <text evidence="1">Belongs to the LovG family.</text>
</comment>
<dbReference type="InParanoid" id="J3KFV4"/>
<dbReference type="EMBL" id="GG704914">
    <property type="protein sequence ID" value="EAS34541.3"/>
    <property type="molecule type" value="Genomic_DNA"/>
</dbReference>
<dbReference type="AlphaFoldDB" id="J3KFV4"/>
<dbReference type="OMA" id="MDARNQE"/>
<keyword evidence="2" id="KW-0378">Hydrolase</keyword>
<evidence type="ECO:0000259" key="3">
    <source>
        <dbReference type="Pfam" id="PF03959"/>
    </source>
</evidence>
<protein>
    <submittedName>
        <fullName evidence="4">Citrinin biosynthesis oxydoreductase CtnB</fullName>
    </submittedName>
</protein>
<dbReference type="InterPro" id="IPR029058">
    <property type="entry name" value="AB_hydrolase_fold"/>
</dbReference>
<reference evidence="5" key="1">
    <citation type="journal article" date="2009" name="Genome Res.">
        <title>Comparative genomic analyses of the human fungal pathogens Coccidioides and their relatives.</title>
        <authorList>
            <person name="Sharpton T.J."/>
            <person name="Stajich J.E."/>
            <person name="Rounsley S.D."/>
            <person name="Gardner M.J."/>
            <person name="Wortman J.R."/>
            <person name="Jordar V.S."/>
            <person name="Maiti R."/>
            <person name="Kodira C.D."/>
            <person name="Neafsey D.E."/>
            <person name="Zeng Q."/>
            <person name="Hung C.-Y."/>
            <person name="McMahan C."/>
            <person name="Muszewska A."/>
            <person name="Grynberg M."/>
            <person name="Mandel M.A."/>
            <person name="Kellner E.M."/>
            <person name="Barker B.M."/>
            <person name="Galgiani J.N."/>
            <person name="Orbach M.J."/>
            <person name="Kirkland T.N."/>
            <person name="Cole G.T."/>
            <person name="Henn M.R."/>
            <person name="Birren B.W."/>
            <person name="Taylor J.W."/>
        </authorList>
    </citation>
    <scope>NUCLEOTIDE SEQUENCE [LARGE SCALE GENOMIC DNA]</scope>
    <source>
        <strain evidence="5">RS</strain>
    </source>
</reference>
<dbReference type="GO" id="GO:0005634">
    <property type="term" value="C:nucleus"/>
    <property type="evidence" value="ECO:0007669"/>
    <property type="project" value="TreeGrafter"/>
</dbReference>
<organism evidence="4 5">
    <name type="scientific">Coccidioides immitis (strain RS)</name>
    <name type="common">Valley fever fungus</name>
    <dbReference type="NCBI Taxonomy" id="246410"/>
    <lineage>
        <taxon>Eukaryota</taxon>
        <taxon>Fungi</taxon>
        <taxon>Dikarya</taxon>
        <taxon>Ascomycota</taxon>
        <taxon>Pezizomycotina</taxon>
        <taxon>Eurotiomycetes</taxon>
        <taxon>Eurotiomycetidae</taxon>
        <taxon>Onygenales</taxon>
        <taxon>Onygenaceae</taxon>
        <taxon>Coccidioides</taxon>
    </lineage>
</organism>
<dbReference type="RefSeq" id="XP_001246124.2">
    <property type="nucleotide sequence ID" value="XM_001246123.2"/>
</dbReference>
<dbReference type="GO" id="GO:0005737">
    <property type="term" value="C:cytoplasm"/>
    <property type="evidence" value="ECO:0007669"/>
    <property type="project" value="TreeGrafter"/>
</dbReference>
<dbReference type="GO" id="GO:0016787">
    <property type="term" value="F:hydrolase activity"/>
    <property type="evidence" value="ECO:0007669"/>
    <property type="project" value="UniProtKB-KW"/>
</dbReference>
<reference evidence="5" key="2">
    <citation type="journal article" date="2010" name="Genome Res.">
        <title>Population genomic sequencing of Coccidioides fungi reveals recent hybridization and transposon control.</title>
        <authorList>
            <person name="Neafsey D.E."/>
            <person name="Barker B.M."/>
            <person name="Sharpton T.J."/>
            <person name="Stajich J.E."/>
            <person name="Park D.J."/>
            <person name="Whiston E."/>
            <person name="Hung C.-Y."/>
            <person name="McMahan C."/>
            <person name="White J."/>
            <person name="Sykes S."/>
            <person name="Heiman D."/>
            <person name="Young S."/>
            <person name="Zeng Q."/>
            <person name="Abouelleil A."/>
            <person name="Aftuck L."/>
            <person name="Bessette D."/>
            <person name="Brown A."/>
            <person name="FitzGerald M."/>
            <person name="Lui A."/>
            <person name="Macdonald J.P."/>
            <person name="Priest M."/>
            <person name="Orbach M.J."/>
            <person name="Galgiani J.N."/>
            <person name="Kirkland T.N."/>
            <person name="Cole G.T."/>
            <person name="Birren B.W."/>
            <person name="Henn M.R."/>
            <person name="Taylor J.W."/>
            <person name="Rounsley S.D."/>
        </authorList>
    </citation>
    <scope>GENOME REANNOTATION</scope>
    <source>
        <strain evidence="5">RS</strain>
    </source>
</reference>
<gene>
    <name evidence="4" type="ORF">CIMG_05565</name>
</gene>
<proteinExistence type="inferred from homology"/>
<dbReference type="SUPFAM" id="SSF53474">
    <property type="entry name" value="alpha/beta-Hydrolases"/>
    <property type="match status" value="1"/>
</dbReference>
<dbReference type="PANTHER" id="PTHR48070">
    <property type="entry name" value="ESTERASE OVCA2"/>
    <property type="match status" value="1"/>
</dbReference>
<dbReference type="Proteomes" id="UP000001261">
    <property type="component" value="Unassembled WGS sequence"/>
</dbReference>
<evidence type="ECO:0000313" key="4">
    <source>
        <dbReference type="EMBL" id="EAS34541.3"/>
    </source>
</evidence>
<name>J3KFV4_COCIM</name>